<dbReference type="Gene3D" id="1.20.1280.50">
    <property type="match status" value="1"/>
</dbReference>
<dbReference type="AlphaFoldDB" id="A0AAV1DB78"/>
<organism evidence="3 4">
    <name type="scientific">Oldenlandia corymbosa var. corymbosa</name>
    <dbReference type="NCBI Taxonomy" id="529605"/>
    <lineage>
        <taxon>Eukaryota</taxon>
        <taxon>Viridiplantae</taxon>
        <taxon>Streptophyta</taxon>
        <taxon>Embryophyta</taxon>
        <taxon>Tracheophyta</taxon>
        <taxon>Spermatophyta</taxon>
        <taxon>Magnoliopsida</taxon>
        <taxon>eudicotyledons</taxon>
        <taxon>Gunneridae</taxon>
        <taxon>Pentapetalae</taxon>
        <taxon>asterids</taxon>
        <taxon>lamiids</taxon>
        <taxon>Gentianales</taxon>
        <taxon>Rubiaceae</taxon>
        <taxon>Rubioideae</taxon>
        <taxon>Spermacoceae</taxon>
        <taxon>Hedyotis-Oldenlandia complex</taxon>
        <taxon>Oldenlandia</taxon>
    </lineage>
</organism>
<gene>
    <name evidence="3" type="ORF">OLC1_LOCUS13391</name>
</gene>
<sequence>MNSTSTSPPVLMEPPPNPDVSCEPFQQGDQSDSKPLEDDYEDDEMLRKPFYVPELLNKAFKKELGGLGDTDSDCCRRCICQCLGRKLLVIAIHCVFIESGFIGFDMDSKSVVKTFQFRNAWPSDTRDLSLFYTLRRRPSSSNLECPVVQLDFDYPSKYMSLFGYLLLDSSAWTTTTTMRMRHGVQLNELESASYFGAVWANCGPGLKDKIRTDKGSMRSPEEQVIEFWRAVKDNLALPFLTDLCEEFGLDPLVPCFMMLPTDVKLKILELLRGDYVAKLGCVCQELRSLTSSEDLWEHKCIQEFGDRCKEPGPAGRGGWKQRFARCWRATPWWRKIQ</sequence>
<dbReference type="PANTHER" id="PTHR47602">
    <property type="entry name" value="F-BOX PROTEIN SKIP22"/>
    <property type="match status" value="1"/>
</dbReference>
<evidence type="ECO:0000259" key="2">
    <source>
        <dbReference type="PROSITE" id="PS50181"/>
    </source>
</evidence>
<evidence type="ECO:0000256" key="1">
    <source>
        <dbReference type="SAM" id="MobiDB-lite"/>
    </source>
</evidence>
<dbReference type="Gene3D" id="3.40.1000.30">
    <property type="match status" value="1"/>
</dbReference>
<feature type="domain" description="F-box" evidence="2">
    <location>
        <begin position="253"/>
        <end position="299"/>
    </location>
</feature>
<evidence type="ECO:0000313" key="4">
    <source>
        <dbReference type="Proteomes" id="UP001161247"/>
    </source>
</evidence>
<proteinExistence type="predicted"/>
<dbReference type="PANTHER" id="PTHR47602:SF2">
    <property type="entry name" value="F-BOX PROTEIN SKIP22"/>
    <property type="match status" value="1"/>
</dbReference>
<dbReference type="SUPFAM" id="SSF81383">
    <property type="entry name" value="F-box domain"/>
    <property type="match status" value="1"/>
</dbReference>
<dbReference type="PROSITE" id="PS50181">
    <property type="entry name" value="FBOX"/>
    <property type="match status" value="1"/>
</dbReference>
<dbReference type="InterPro" id="IPR001810">
    <property type="entry name" value="F-box_dom"/>
</dbReference>
<dbReference type="Pfam" id="PF12937">
    <property type="entry name" value="F-box-like"/>
    <property type="match status" value="1"/>
</dbReference>
<reference evidence="3" key="1">
    <citation type="submission" date="2023-03" db="EMBL/GenBank/DDBJ databases">
        <authorList>
            <person name="Julca I."/>
        </authorList>
    </citation>
    <scope>NUCLEOTIDE SEQUENCE</scope>
</reference>
<dbReference type="Proteomes" id="UP001161247">
    <property type="component" value="Chromosome 4"/>
</dbReference>
<name>A0AAV1DB78_OLDCO</name>
<accession>A0AAV1DB78</accession>
<dbReference type="SMART" id="SM00256">
    <property type="entry name" value="FBOX"/>
    <property type="match status" value="1"/>
</dbReference>
<feature type="region of interest" description="Disordered" evidence="1">
    <location>
        <begin position="1"/>
        <end position="40"/>
    </location>
</feature>
<dbReference type="CDD" id="cd22165">
    <property type="entry name" value="F-box_AtSKIP22-like"/>
    <property type="match status" value="1"/>
</dbReference>
<keyword evidence="4" id="KW-1185">Reference proteome</keyword>
<dbReference type="InterPro" id="IPR036047">
    <property type="entry name" value="F-box-like_dom_sf"/>
</dbReference>
<protein>
    <submittedName>
        <fullName evidence="3">OLC1v1003142C1</fullName>
    </submittedName>
</protein>
<dbReference type="EMBL" id="OX459121">
    <property type="protein sequence ID" value="CAI9104466.1"/>
    <property type="molecule type" value="Genomic_DNA"/>
</dbReference>
<evidence type="ECO:0000313" key="3">
    <source>
        <dbReference type="EMBL" id="CAI9104466.1"/>
    </source>
</evidence>